<dbReference type="AlphaFoldDB" id="A0A843XAS6"/>
<keyword evidence="2" id="KW-1185">Reference proteome</keyword>
<name>A0A843XAS6_COLES</name>
<organism evidence="1 2">
    <name type="scientific">Colocasia esculenta</name>
    <name type="common">Wild taro</name>
    <name type="synonym">Arum esculentum</name>
    <dbReference type="NCBI Taxonomy" id="4460"/>
    <lineage>
        <taxon>Eukaryota</taxon>
        <taxon>Viridiplantae</taxon>
        <taxon>Streptophyta</taxon>
        <taxon>Embryophyta</taxon>
        <taxon>Tracheophyta</taxon>
        <taxon>Spermatophyta</taxon>
        <taxon>Magnoliopsida</taxon>
        <taxon>Liliopsida</taxon>
        <taxon>Araceae</taxon>
        <taxon>Aroideae</taxon>
        <taxon>Colocasieae</taxon>
        <taxon>Colocasia</taxon>
    </lineage>
</organism>
<comment type="caution">
    <text evidence="1">The sequence shown here is derived from an EMBL/GenBank/DDBJ whole genome shotgun (WGS) entry which is preliminary data.</text>
</comment>
<dbReference type="Proteomes" id="UP000652761">
    <property type="component" value="Unassembled WGS sequence"/>
</dbReference>
<sequence>MQNWSGSVDTSSSSVDTMLQIQGKMIKWCRHKIRSSSVDTRSGGVDTRDPSQNTFRAKLGQCVDTRSGSVDTRGLPRTPLGLFWDNVSTLDQLVSTLEVLPEQNI</sequence>
<gene>
    <name evidence="1" type="ORF">Taro_049371</name>
</gene>
<dbReference type="EMBL" id="NMUH01006989">
    <property type="protein sequence ID" value="MQM16413.1"/>
    <property type="molecule type" value="Genomic_DNA"/>
</dbReference>
<proteinExistence type="predicted"/>
<evidence type="ECO:0000313" key="1">
    <source>
        <dbReference type="EMBL" id="MQM16413.1"/>
    </source>
</evidence>
<accession>A0A843XAS6</accession>
<reference evidence="1" key="1">
    <citation type="submission" date="2017-07" db="EMBL/GenBank/DDBJ databases">
        <title>Taro Niue Genome Assembly and Annotation.</title>
        <authorList>
            <person name="Atibalentja N."/>
            <person name="Keating K."/>
            <person name="Fields C.J."/>
        </authorList>
    </citation>
    <scope>NUCLEOTIDE SEQUENCE</scope>
    <source>
        <strain evidence="1">Niue_2</strain>
        <tissue evidence="1">Leaf</tissue>
    </source>
</reference>
<evidence type="ECO:0000313" key="2">
    <source>
        <dbReference type="Proteomes" id="UP000652761"/>
    </source>
</evidence>
<protein>
    <submittedName>
        <fullName evidence="1">Uncharacterized protein</fullName>
    </submittedName>
</protein>